<evidence type="ECO:0000313" key="3">
    <source>
        <dbReference type="Proteomes" id="UP000800235"/>
    </source>
</evidence>
<proteinExistence type="predicted"/>
<dbReference type="EMBL" id="MU007009">
    <property type="protein sequence ID" value="KAF2436880.1"/>
    <property type="molecule type" value="Genomic_DNA"/>
</dbReference>
<feature type="region of interest" description="Disordered" evidence="1">
    <location>
        <begin position="1"/>
        <end position="29"/>
    </location>
</feature>
<evidence type="ECO:0000256" key="1">
    <source>
        <dbReference type="SAM" id="MobiDB-lite"/>
    </source>
</evidence>
<reference evidence="2" key="1">
    <citation type="journal article" date="2020" name="Stud. Mycol.">
        <title>101 Dothideomycetes genomes: a test case for predicting lifestyles and emergence of pathogens.</title>
        <authorList>
            <person name="Haridas S."/>
            <person name="Albert R."/>
            <person name="Binder M."/>
            <person name="Bloem J."/>
            <person name="Labutti K."/>
            <person name="Salamov A."/>
            <person name="Andreopoulos B."/>
            <person name="Baker S."/>
            <person name="Barry K."/>
            <person name="Bills G."/>
            <person name="Bluhm B."/>
            <person name="Cannon C."/>
            <person name="Castanera R."/>
            <person name="Culley D."/>
            <person name="Daum C."/>
            <person name="Ezra D."/>
            <person name="Gonzalez J."/>
            <person name="Henrissat B."/>
            <person name="Kuo A."/>
            <person name="Liang C."/>
            <person name="Lipzen A."/>
            <person name="Lutzoni F."/>
            <person name="Magnuson J."/>
            <person name="Mondo S."/>
            <person name="Nolan M."/>
            <person name="Ohm R."/>
            <person name="Pangilinan J."/>
            <person name="Park H.-J."/>
            <person name="Ramirez L."/>
            <person name="Alfaro M."/>
            <person name="Sun H."/>
            <person name="Tritt A."/>
            <person name="Yoshinaga Y."/>
            <person name="Zwiers L.-H."/>
            <person name="Turgeon B."/>
            <person name="Goodwin S."/>
            <person name="Spatafora J."/>
            <person name="Crous P."/>
            <person name="Grigoriev I."/>
        </authorList>
    </citation>
    <scope>NUCLEOTIDE SEQUENCE</scope>
    <source>
        <strain evidence="2">CBS 130266</strain>
    </source>
</reference>
<keyword evidence="3" id="KW-1185">Reference proteome</keyword>
<dbReference type="AlphaFoldDB" id="A0A9P4U4E1"/>
<feature type="compositionally biased region" description="Polar residues" evidence="1">
    <location>
        <begin position="19"/>
        <end position="29"/>
    </location>
</feature>
<sequence>MSFSSHVPRYVSPVDDNSRNSSVGHSVKSSLKTVAHKYKEHRSASQTAFEAYYGVSQAAPAPYKPATTRNNSSASEDSVNHGSSPSSFKKAIKAVKKHAKEHHASVNLAYANYYGDSRVLANQEVKHYSY</sequence>
<dbReference type="Proteomes" id="UP000800235">
    <property type="component" value="Unassembled WGS sequence"/>
</dbReference>
<organism evidence="2 3">
    <name type="scientific">Tothia fuscella</name>
    <dbReference type="NCBI Taxonomy" id="1048955"/>
    <lineage>
        <taxon>Eukaryota</taxon>
        <taxon>Fungi</taxon>
        <taxon>Dikarya</taxon>
        <taxon>Ascomycota</taxon>
        <taxon>Pezizomycotina</taxon>
        <taxon>Dothideomycetes</taxon>
        <taxon>Pleosporomycetidae</taxon>
        <taxon>Venturiales</taxon>
        <taxon>Cylindrosympodiaceae</taxon>
        <taxon>Tothia</taxon>
    </lineage>
</organism>
<name>A0A9P4U4E1_9PEZI</name>
<comment type="caution">
    <text evidence="2">The sequence shown here is derived from an EMBL/GenBank/DDBJ whole genome shotgun (WGS) entry which is preliminary data.</text>
</comment>
<feature type="compositionally biased region" description="Polar residues" evidence="1">
    <location>
        <begin position="67"/>
        <end position="87"/>
    </location>
</feature>
<protein>
    <submittedName>
        <fullName evidence="2">Uncharacterized protein</fullName>
    </submittedName>
</protein>
<gene>
    <name evidence="2" type="ORF">EJ08DRAFT_5523</name>
</gene>
<feature type="region of interest" description="Disordered" evidence="1">
    <location>
        <begin position="60"/>
        <end position="91"/>
    </location>
</feature>
<accession>A0A9P4U4E1</accession>
<evidence type="ECO:0000313" key="2">
    <source>
        <dbReference type="EMBL" id="KAF2436880.1"/>
    </source>
</evidence>